<evidence type="ECO:0000256" key="1">
    <source>
        <dbReference type="SAM" id="MobiDB-lite"/>
    </source>
</evidence>
<name>A0A3N6NGH4_NATCH</name>
<dbReference type="EMBL" id="REFZ01000017">
    <property type="protein sequence ID" value="RQG98132.1"/>
    <property type="molecule type" value="Genomic_DNA"/>
</dbReference>
<reference evidence="2 3" key="1">
    <citation type="submission" date="2018-10" db="EMBL/GenBank/DDBJ databases">
        <title>Natrarchaeobius chitinivorans gen. nov., sp. nov., and Natrarchaeobius haloalkaliphilus sp. nov., alkaliphilic, chitin-utilizing haloarchaea from hypersaline alkaline lakes.</title>
        <authorList>
            <person name="Sorokin D.Y."/>
            <person name="Elcheninov A.G."/>
            <person name="Kostrikina N.A."/>
            <person name="Bale N.J."/>
            <person name="Sinninghe Damste J.S."/>
            <person name="Khijniak T.V."/>
            <person name="Kublanov I.V."/>
            <person name="Toshchakov S.V."/>
        </authorList>
    </citation>
    <scope>NUCLEOTIDE SEQUENCE [LARGE SCALE GENOMIC DNA]</scope>
    <source>
        <strain evidence="2 3">AArcht7</strain>
    </source>
</reference>
<accession>A0A3N6NGH4</accession>
<protein>
    <submittedName>
        <fullName evidence="2">Uncharacterized protein</fullName>
    </submittedName>
</protein>
<feature type="compositionally biased region" description="Low complexity" evidence="1">
    <location>
        <begin position="48"/>
        <end position="78"/>
    </location>
</feature>
<evidence type="ECO:0000313" key="2">
    <source>
        <dbReference type="EMBL" id="RQG98132.1"/>
    </source>
</evidence>
<comment type="caution">
    <text evidence="2">The sequence shown here is derived from an EMBL/GenBank/DDBJ whole genome shotgun (WGS) entry which is preliminary data.</text>
</comment>
<dbReference type="Proteomes" id="UP000281431">
    <property type="component" value="Unassembled WGS sequence"/>
</dbReference>
<evidence type="ECO:0000313" key="3">
    <source>
        <dbReference type="Proteomes" id="UP000281431"/>
    </source>
</evidence>
<gene>
    <name evidence="2" type="ORF">EA472_18365</name>
</gene>
<proteinExistence type="predicted"/>
<feature type="region of interest" description="Disordered" evidence="1">
    <location>
        <begin position="48"/>
        <end position="88"/>
    </location>
</feature>
<sequence length="88" mass="9233">MNDDGYFDGDLDAGACVLVGQDVSPHGTIDAGTYVVVESMRELETTSARKATSSSVRTSRSAATCTRTVSTATTVRPSTEPPAEYESP</sequence>
<dbReference type="AlphaFoldDB" id="A0A3N6NGH4"/>
<keyword evidence="3" id="KW-1185">Reference proteome</keyword>
<organism evidence="2 3">
    <name type="scientific">Natrarchaeobius chitinivorans</name>
    <dbReference type="NCBI Taxonomy" id="1679083"/>
    <lineage>
        <taxon>Archaea</taxon>
        <taxon>Methanobacteriati</taxon>
        <taxon>Methanobacteriota</taxon>
        <taxon>Stenosarchaea group</taxon>
        <taxon>Halobacteria</taxon>
        <taxon>Halobacteriales</taxon>
        <taxon>Natrialbaceae</taxon>
        <taxon>Natrarchaeobius</taxon>
    </lineage>
</organism>